<evidence type="ECO:0000259" key="1">
    <source>
        <dbReference type="Pfam" id="PF06445"/>
    </source>
</evidence>
<evidence type="ECO:0000313" key="2">
    <source>
        <dbReference type="EMBL" id="MFC3120891.1"/>
    </source>
</evidence>
<protein>
    <submittedName>
        <fullName evidence="2">GyrI-like domain-containing protein</fullName>
    </submittedName>
</protein>
<dbReference type="SUPFAM" id="SSF55136">
    <property type="entry name" value="Probable bacterial effector-binding domain"/>
    <property type="match status" value="1"/>
</dbReference>
<evidence type="ECO:0000313" key="3">
    <source>
        <dbReference type="Proteomes" id="UP001595478"/>
    </source>
</evidence>
<dbReference type="InterPro" id="IPR011256">
    <property type="entry name" value="Reg_factor_effector_dom_sf"/>
</dbReference>
<dbReference type="Pfam" id="PF06445">
    <property type="entry name" value="GyrI-like"/>
    <property type="match status" value="1"/>
</dbReference>
<dbReference type="Gene3D" id="3.20.80.10">
    <property type="entry name" value="Regulatory factor, effector binding domain"/>
    <property type="match status" value="1"/>
</dbReference>
<sequence>MSIYHKRDVVKGEAIYTAALAVGKQPDNLPNEFVFDHVPKVLVYQITHTGDYQHLGNVWTTLYTMERNKEIKCNKSVKPFEVYENSPEQVSKAQLLTTVCFPVI</sequence>
<reference evidence="3" key="1">
    <citation type="journal article" date="2019" name="Int. J. Syst. Evol. Microbiol.">
        <title>The Global Catalogue of Microorganisms (GCM) 10K type strain sequencing project: providing services to taxonomists for standard genome sequencing and annotation.</title>
        <authorList>
            <consortium name="The Broad Institute Genomics Platform"/>
            <consortium name="The Broad Institute Genome Sequencing Center for Infectious Disease"/>
            <person name="Wu L."/>
            <person name="Ma J."/>
        </authorList>
    </citation>
    <scope>NUCLEOTIDE SEQUENCE [LARGE SCALE GENOMIC DNA]</scope>
    <source>
        <strain evidence="3">KCTC 52473</strain>
    </source>
</reference>
<gene>
    <name evidence="2" type="ORF">ACFOHL_04625</name>
</gene>
<comment type="caution">
    <text evidence="2">The sequence shown here is derived from an EMBL/GenBank/DDBJ whole genome shotgun (WGS) entry which is preliminary data.</text>
</comment>
<name>A0ABV7FNP8_9ALTE</name>
<feature type="domain" description="GyrI-like small molecule binding" evidence="1">
    <location>
        <begin position="3"/>
        <end position="103"/>
    </location>
</feature>
<dbReference type="RefSeq" id="WP_376919033.1">
    <property type="nucleotide sequence ID" value="NZ_JBHRSW010000006.1"/>
</dbReference>
<dbReference type="Proteomes" id="UP001595478">
    <property type="component" value="Unassembled WGS sequence"/>
</dbReference>
<keyword evidence="3" id="KW-1185">Reference proteome</keyword>
<proteinExistence type="predicted"/>
<organism evidence="2 3">
    <name type="scientific">Agaribacter flavus</name>
    <dbReference type="NCBI Taxonomy" id="1902781"/>
    <lineage>
        <taxon>Bacteria</taxon>
        <taxon>Pseudomonadati</taxon>
        <taxon>Pseudomonadota</taxon>
        <taxon>Gammaproteobacteria</taxon>
        <taxon>Alteromonadales</taxon>
        <taxon>Alteromonadaceae</taxon>
        <taxon>Agaribacter</taxon>
    </lineage>
</organism>
<dbReference type="InterPro" id="IPR029442">
    <property type="entry name" value="GyrI-like"/>
</dbReference>
<dbReference type="EMBL" id="JBHRSW010000006">
    <property type="protein sequence ID" value="MFC3120891.1"/>
    <property type="molecule type" value="Genomic_DNA"/>
</dbReference>
<accession>A0ABV7FNP8</accession>